<sequence length="80" mass="8999">MVVLHEISADQSKKFESTTAHLEQLVEAYVSTERSVAEIKDVTDVILYKLPSSAERAFLDQMEIDNEVWKGIMNAGGRQT</sequence>
<dbReference type="Proteomes" id="UP000239458">
    <property type="component" value="Unassembled WGS sequence"/>
</dbReference>
<evidence type="ECO:0000313" key="1">
    <source>
        <dbReference type="EMBL" id="PRB82645.1"/>
    </source>
</evidence>
<protein>
    <submittedName>
        <fullName evidence="1">Uncharacterized protein</fullName>
    </submittedName>
</protein>
<gene>
    <name evidence="1" type="ORF">CQ006_28125</name>
</gene>
<name>A0A2S9CQ69_PSECE</name>
<evidence type="ECO:0000313" key="2">
    <source>
        <dbReference type="Proteomes" id="UP000239458"/>
    </source>
</evidence>
<organism evidence="1 2">
    <name type="scientific">Pseudomonas cedrina</name>
    <dbReference type="NCBI Taxonomy" id="651740"/>
    <lineage>
        <taxon>Bacteria</taxon>
        <taxon>Pseudomonadati</taxon>
        <taxon>Pseudomonadota</taxon>
        <taxon>Gammaproteobacteria</taxon>
        <taxon>Pseudomonadales</taxon>
        <taxon>Pseudomonadaceae</taxon>
        <taxon>Pseudomonas</taxon>
    </lineage>
</organism>
<accession>A0A2S9CQ69</accession>
<comment type="caution">
    <text evidence="1">The sequence shown here is derived from an EMBL/GenBank/DDBJ whole genome shotgun (WGS) entry which is preliminary data.</text>
</comment>
<dbReference type="EMBL" id="PCQE01000140">
    <property type="protein sequence ID" value="PRB82645.1"/>
    <property type="molecule type" value="Genomic_DNA"/>
</dbReference>
<dbReference type="AlphaFoldDB" id="A0A2S9CQ69"/>
<proteinExistence type="predicted"/>
<reference evidence="1 2" key="1">
    <citation type="submission" date="2017-09" db="EMBL/GenBank/DDBJ databases">
        <title>Genomic, metabolic, and phenotypic characteristics of bacterial isolates from the natural microbiome of the model nematode Caenorhabditis elegans.</title>
        <authorList>
            <person name="Zimmermann J."/>
            <person name="Obeng N."/>
            <person name="Yang W."/>
            <person name="Obeng O."/>
            <person name="Kissoyan K."/>
            <person name="Pees B."/>
            <person name="Dirksen P."/>
            <person name="Hoppner M."/>
            <person name="Franke A."/>
            <person name="Rosenstiel P."/>
            <person name="Leippe M."/>
            <person name="Dierking K."/>
            <person name="Kaleta C."/>
            <person name="Schulenburg H."/>
        </authorList>
    </citation>
    <scope>NUCLEOTIDE SEQUENCE [LARGE SCALE GENOMIC DNA]</scope>
    <source>
        <strain evidence="1 2">MYb184</strain>
    </source>
</reference>